<dbReference type="Gene3D" id="3.40.640.10">
    <property type="entry name" value="Type I PLP-dependent aspartate aminotransferase-like (Major domain)"/>
    <property type="match status" value="1"/>
</dbReference>
<protein>
    <recommendedName>
        <fullName evidence="3">cysteine desulfurase</fullName>
        <ecNumber evidence="3">2.8.1.7</ecNumber>
    </recommendedName>
</protein>
<organism evidence="12 13">
    <name type="scientific">Tumebacillus lacus</name>
    <dbReference type="NCBI Taxonomy" id="2995335"/>
    <lineage>
        <taxon>Bacteria</taxon>
        <taxon>Bacillati</taxon>
        <taxon>Bacillota</taxon>
        <taxon>Bacilli</taxon>
        <taxon>Bacillales</taxon>
        <taxon>Alicyclobacillaceae</taxon>
        <taxon>Tumebacillus</taxon>
    </lineage>
</organism>
<dbReference type="Pfam" id="PF00266">
    <property type="entry name" value="Aminotran_5"/>
    <property type="match status" value="1"/>
</dbReference>
<evidence type="ECO:0000256" key="9">
    <source>
        <dbReference type="ARBA" id="ARBA00050776"/>
    </source>
</evidence>
<keyword evidence="13" id="KW-1185">Reference proteome</keyword>
<evidence type="ECO:0000313" key="13">
    <source>
        <dbReference type="Proteomes" id="UP001208017"/>
    </source>
</evidence>
<comment type="caution">
    <text evidence="12">The sequence shown here is derived from an EMBL/GenBank/DDBJ whole genome shotgun (WGS) entry which is preliminary data.</text>
</comment>
<feature type="domain" description="Aminotransferase class V" evidence="11">
    <location>
        <begin position="2"/>
        <end position="362"/>
    </location>
</feature>
<sequence>MIYLDNAATTAVAPEVRAAMEPYLHDVYGNPSSVHQAGRTARAAIERAREQVAKAIHAKPAEIVFTSGGTEADNAAIIGVMMGNPEKGKHLITTAMEHKAVLTACEWLEKLGCEVTYLSPGADGKVSAEAVAAEIRPDTVLISVMTVNNETGAIQPIQEIAKAAREHGVYFHSDAVQAAGALELDVDLLGVDLLSLSGHKLHGPKGIGALYVRSQIKFAPLLHGGSQERKLRGGTENLPGIVGLGVAIERAVEERADKLAKIRSLRDEMLAAFERELGDTVVTNSPADALPTILNVSFLGVPAERLLMNLDMAGIMAASGSACTSGSLQPSHVLEAMALDEERVRSAIRFSFSGHNTHDEVSTAAEKIVAAVRRLKR</sequence>
<evidence type="ECO:0000256" key="6">
    <source>
        <dbReference type="ARBA" id="ARBA00022898"/>
    </source>
</evidence>
<dbReference type="PROSITE" id="PS00595">
    <property type="entry name" value="AA_TRANSFER_CLASS_5"/>
    <property type="match status" value="1"/>
</dbReference>
<proteinExistence type="inferred from homology"/>
<gene>
    <name evidence="12" type="ORF">OS242_10195</name>
</gene>
<dbReference type="InterPro" id="IPR020578">
    <property type="entry name" value="Aminotrans_V_PyrdxlP_BS"/>
</dbReference>
<comment type="cofactor">
    <cofactor evidence="1 10">
        <name>pyridoxal 5'-phosphate</name>
        <dbReference type="ChEBI" id="CHEBI:597326"/>
    </cofactor>
</comment>
<keyword evidence="7" id="KW-0408">Iron</keyword>
<accession>A0ABT3X0A7</accession>
<evidence type="ECO:0000256" key="3">
    <source>
        <dbReference type="ARBA" id="ARBA00012239"/>
    </source>
</evidence>
<keyword evidence="6" id="KW-0663">Pyridoxal phosphate</keyword>
<dbReference type="PANTHER" id="PTHR11601">
    <property type="entry name" value="CYSTEINE DESULFURYLASE FAMILY MEMBER"/>
    <property type="match status" value="1"/>
</dbReference>
<dbReference type="InterPro" id="IPR015424">
    <property type="entry name" value="PyrdxlP-dep_Trfase"/>
</dbReference>
<comment type="similarity">
    <text evidence="2">Belongs to the class-V pyridoxal-phosphate-dependent aminotransferase family. NifS/IscS subfamily.</text>
</comment>
<dbReference type="Gene3D" id="1.10.260.50">
    <property type="match status" value="1"/>
</dbReference>
<evidence type="ECO:0000256" key="4">
    <source>
        <dbReference type="ARBA" id="ARBA00022679"/>
    </source>
</evidence>
<keyword evidence="8" id="KW-0411">Iron-sulfur</keyword>
<evidence type="ECO:0000256" key="8">
    <source>
        <dbReference type="ARBA" id="ARBA00023014"/>
    </source>
</evidence>
<dbReference type="InterPro" id="IPR015421">
    <property type="entry name" value="PyrdxlP-dep_Trfase_major"/>
</dbReference>
<evidence type="ECO:0000256" key="5">
    <source>
        <dbReference type="ARBA" id="ARBA00022723"/>
    </source>
</evidence>
<dbReference type="SUPFAM" id="SSF53383">
    <property type="entry name" value="PLP-dependent transferases"/>
    <property type="match status" value="1"/>
</dbReference>
<evidence type="ECO:0000259" key="11">
    <source>
        <dbReference type="Pfam" id="PF00266"/>
    </source>
</evidence>
<dbReference type="Proteomes" id="UP001208017">
    <property type="component" value="Unassembled WGS sequence"/>
</dbReference>
<dbReference type="EC" id="2.8.1.7" evidence="3"/>
<evidence type="ECO:0000313" key="12">
    <source>
        <dbReference type="EMBL" id="MCX7570333.1"/>
    </source>
</evidence>
<reference evidence="12 13" key="1">
    <citation type="submission" date="2022-11" db="EMBL/GenBank/DDBJ databases">
        <title>Study of microbial diversity in lake waters.</title>
        <authorList>
            <person name="Zhang J."/>
        </authorList>
    </citation>
    <scope>NUCLEOTIDE SEQUENCE [LARGE SCALE GENOMIC DNA]</scope>
    <source>
        <strain evidence="12 13">DT12</strain>
    </source>
</reference>
<dbReference type="InterPro" id="IPR000192">
    <property type="entry name" value="Aminotrans_V_dom"/>
</dbReference>
<dbReference type="PANTHER" id="PTHR11601:SF34">
    <property type="entry name" value="CYSTEINE DESULFURASE"/>
    <property type="match status" value="1"/>
</dbReference>
<evidence type="ECO:0000256" key="2">
    <source>
        <dbReference type="ARBA" id="ARBA00006490"/>
    </source>
</evidence>
<name>A0ABT3X0A7_9BACL</name>
<comment type="catalytic activity">
    <reaction evidence="9">
        <text>(sulfur carrier)-H + L-cysteine = (sulfur carrier)-SH + L-alanine</text>
        <dbReference type="Rhea" id="RHEA:43892"/>
        <dbReference type="Rhea" id="RHEA-COMP:14737"/>
        <dbReference type="Rhea" id="RHEA-COMP:14739"/>
        <dbReference type="ChEBI" id="CHEBI:29917"/>
        <dbReference type="ChEBI" id="CHEBI:35235"/>
        <dbReference type="ChEBI" id="CHEBI:57972"/>
        <dbReference type="ChEBI" id="CHEBI:64428"/>
        <dbReference type="EC" id="2.8.1.7"/>
    </reaction>
</comment>
<keyword evidence="5" id="KW-0479">Metal-binding</keyword>
<keyword evidence="4" id="KW-0808">Transferase</keyword>
<dbReference type="PIRSF" id="PIRSF005572">
    <property type="entry name" value="NifS"/>
    <property type="match status" value="1"/>
</dbReference>
<dbReference type="InterPro" id="IPR016454">
    <property type="entry name" value="Cysteine_dSase"/>
</dbReference>
<dbReference type="EMBL" id="JAPMLT010000004">
    <property type="protein sequence ID" value="MCX7570333.1"/>
    <property type="molecule type" value="Genomic_DNA"/>
</dbReference>
<evidence type="ECO:0000256" key="10">
    <source>
        <dbReference type="RuleBase" id="RU004504"/>
    </source>
</evidence>
<evidence type="ECO:0000256" key="1">
    <source>
        <dbReference type="ARBA" id="ARBA00001933"/>
    </source>
</evidence>
<dbReference type="Gene3D" id="3.90.1150.10">
    <property type="entry name" value="Aspartate Aminotransferase, domain 1"/>
    <property type="match status" value="1"/>
</dbReference>
<dbReference type="InterPro" id="IPR015422">
    <property type="entry name" value="PyrdxlP-dep_Trfase_small"/>
</dbReference>
<evidence type="ECO:0000256" key="7">
    <source>
        <dbReference type="ARBA" id="ARBA00023004"/>
    </source>
</evidence>